<evidence type="ECO:0000259" key="12">
    <source>
        <dbReference type="PROSITE" id="PS51194"/>
    </source>
</evidence>
<dbReference type="EMBL" id="JABBJJ010000037">
    <property type="protein sequence ID" value="NMO15334.1"/>
    <property type="molecule type" value="Genomic_DNA"/>
</dbReference>
<dbReference type="InterPro" id="IPR017170">
    <property type="entry name" value="Lhr-like"/>
</dbReference>
<evidence type="ECO:0000256" key="2">
    <source>
        <dbReference type="ARBA" id="ARBA00022763"/>
    </source>
</evidence>
<evidence type="ECO:0000256" key="5">
    <source>
        <dbReference type="ARBA" id="ARBA00022840"/>
    </source>
</evidence>
<keyword evidence="6" id="KW-0238">DNA-binding</keyword>
<dbReference type="InterPro" id="IPR026362">
    <property type="entry name" value="DEXH_lig_assoc"/>
</dbReference>
<dbReference type="NCBIfam" id="TIGR04121">
    <property type="entry name" value="DEXH_lig_assoc"/>
    <property type="match status" value="1"/>
</dbReference>
<gene>
    <name evidence="13" type="ORF">HG543_10775</name>
</gene>
<feature type="domain" description="Helicase C-terminal" evidence="12">
    <location>
        <begin position="295"/>
        <end position="447"/>
    </location>
</feature>
<evidence type="ECO:0000313" key="14">
    <source>
        <dbReference type="Proteomes" id="UP000518300"/>
    </source>
</evidence>
<evidence type="ECO:0000259" key="11">
    <source>
        <dbReference type="PROSITE" id="PS51192"/>
    </source>
</evidence>
<keyword evidence="1" id="KW-0547">Nucleotide-binding</keyword>
<sequence length="868" mass="96579">MPSTRPRSLRAQIAARRKALRSNNEGGGAPAQPGPPAKKRRPVRRRRRAAEATGTKATGTPMERLRGWFASKGWTPYPFQEEAWAAYARGDSGLIHVPTGAGKTYAAYIGPLADVAERGQKGLQVLYVTPLRAVSRDVEKALLEPLSVLDTDIDVESRTGDTTSSVRQRQRERLPEVLITTPESLSVLLSQERAAELFASLRSVIVDEWHELLGSKRGTQMELALARLRRFAPEVRTWALSATLANLDEAARHVVGTGRTPTLVSSELERPVEVETLLPDSVDSFPWSGHLGFTMLARVAAWLAPEKSTLVFTNTRSQAERWFEGLRFARPEWEHLIALHHGSIDREERERVEQGLKDGALRIVVCTSSLDLGVDFGPVERVVQVGSPKGIGRTMQRAGRSAHRPGATCHILFVPTHALELVEMAAAKDAILRREVEPRTPPGKPLDVLAQHLVTCAMGGGFTREAMRDEVRTAAAYAGLTDEEFDWTLALVREGGPTLRAYPEFRRVVEHEGRFVVADARIARLHRLNIGTITSNAVVQLRYWSGGRIGQIEESYVSRLRPGDTFIFAGKRLEFSRFKDMTAYVKPAKAKATQTPRWNGSRLPLSSSLAAAVRRTLDAARHGDVSMDELAAAWPVLEAQERLSRIPAAGSLLAEVCQTRDGHHLFLYPFEGRLVHEGLAALLALRLTRLQKATFSLSVNDYGLELLTPAPFPFEEALRPALFTRERLVEDVLESVNVSELAKRQFRDIARVAGLVLPGLPGARKSTRQVQASSSLLYDVFLKYDPDNLLLVQARREVLEQQFEQGRLGRTLERLEQSPVELVHVRRPTPLGFPLVVERISASVSNESLLERVERLKERWTREDARSA</sequence>
<evidence type="ECO:0000256" key="10">
    <source>
        <dbReference type="SAM" id="MobiDB-lite"/>
    </source>
</evidence>
<dbReference type="PIRSF" id="PIRSF037307">
    <property type="entry name" value="Lhr-like_helic_prd"/>
    <property type="match status" value="1"/>
</dbReference>
<dbReference type="Pfam" id="PF08494">
    <property type="entry name" value="DEAD_assoc"/>
    <property type="match status" value="1"/>
</dbReference>
<evidence type="ECO:0000256" key="9">
    <source>
        <dbReference type="ARBA" id="ARBA00093467"/>
    </source>
</evidence>
<keyword evidence="5" id="KW-0067">ATP-binding</keyword>
<dbReference type="InterPro" id="IPR013701">
    <property type="entry name" value="Lhr-like_DEAD/DEAH_assoc"/>
</dbReference>
<dbReference type="GO" id="GO:0003677">
    <property type="term" value="F:DNA binding"/>
    <property type="evidence" value="ECO:0007669"/>
    <property type="project" value="UniProtKB-KW"/>
</dbReference>
<keyword evidence="2" id="KW-0227">DNA damage</keyword>
<dbReference type="GO" id="GO:0005524">
    <property type="term" value="F:ATP binding"/>
    <property type="evidence" value="ECO:0007669"/>
    <property type="project" value="UniProtKB-KW"/>
</dbReference>
<dbReference type="GO" id="GO:0016887">
    <property type="term" value="F:ATP hydrolysis activity"/>
    <property type="evidence" value="ECO:0007669"/>
    <property type="project" value="TreeGrafter"/>
</dbReference>
<dbReference type="PROSITE" id="PS51194">
    <property type="entry name" value="HELICASE_CTER"/>
    <property type="match status" value="1"/>
</dbReference>
<evidence type="ECO:0000313" key="13">
    <source>
        <dbReference type="EMBL" id="NMO15334.1"/>
    </source>
</evidence>
<feature type="compositionally biased region" description="Basic residues" evidence="10">
    <location>
        <begin position="37"/>
        <end position="48"/>
    </location>
</feature>
<dbReference type="InterPro" id="IPR014001">
    <property type="entry name" value="Helicase_ATP-bd"/>
</dbReference>
<evidence type="ECO:0000256" key="1">
    <source>
        <dbReference type="ARBA" id="ARBA00022741"/>
    </source>
</evidence>
<feature type="compositionally biased region" description="Low complexity" evidence="10">
    <location>
        <begin position="51"/>
        <end position="61"/>
    </location>
</feature>
<dbReference type="SMART" id="SM00487">
    <property type="entry name" value="DEXDc"/>
    <property type="match status" value="1"/>
</dbReference>
<dbReference type="Proteomes" id="UP000518300">
    <property type="component" value="Unassembled WGS sequence"/>
</dbReference>
<dbReference type="Pfam" id="PF00271">
    <property type="entry name" value="Helicase_C"/>
    <property type="match status" value="1"/>
</dbReference>
<keyword evidence="7" id="KW-0234">DNA repair</keyword>
<reference evidence="13 14" key="1">
    <citation type="submission" date="2020-04" db="EMBL/GenBank/DDBJ databases">
        <title>Draft genome of Pyxidicoccus fallax type strain.</title>
        <authorList>
            <person name="Whitworth D.E."/>
        </authorList>
    </citation>
    <scope>NUCLEOTIDE SEQUENCE [LARGE SCALE GENOMIC DNA]</scope>
    <source>
        <strain evidence="13 14">DSM 14698</strain>
    </source>
</reference>
<keyword evidence="14" id="KW-1185">Reference proteome</keyword>
<dbReference type="CDD" id="cd17922">
    <property type="entry name" value="DEXHc_LHR-like"/>
    <property type="match status" value="1"/>
</dbReference>
<dbReference type="GO" id="GO:0004386">
    <property type="term" value="F:helicase activity"/>
    <property type="evidence" value="ECO:0007669"/>
    <property type="project" value="UniProtKB-KW"/>
</dbReference>
<dbReference type="PANTHER" id="PTHR47962:SF3">
    <property type="entry name" value="LARGE ATP-DEPENDENT HELICASE-RELATED PROTEIN"/>
    <property type="match status" value="1"/>
</dbReference>
<dbReference type="GO" id="GO:0006281">
    <property type="term" value="P:DNA repair"/>
    <property type="evidence" value="ECO:0007669"/>
    <property type="project" value="UniProtKB-KW"/>
</dbReference>
<dbReference type="SMART" id="SM00490">
    <property type="entry name" value="HELICc"/>
    <property type="match status" value="1"/>
</dbReference>
<feature type="region of interest" description="Disordered" evidence="10">
    <location>
        <begin position="16"/>
        <end position="63"/>
    </location>
</feature>
<evidence type="ECO:0000256" key="8">
    <source>
        <dbReference type="ARBA" id="ARBA00023235"/>
    </source>
</evidence>
<evidence type="ECO:0000256" key="4">
    <source>
        <dbReference type="ARBA" id="ARBA00022806"/>
    </source>
</evidence>
<protein>
    <submittedName>
        <fullName evidence="13">Ligase-associated DNA damage response DEXH box helicase</fullName>
    </submittedName>
</protein>
<dbReference type="AlphaFoldDB" id="A0A848L9W5"/>
<dbReference type="InterPro" id="IPR011545">
    <property type="entry name" value="DEAD/DEAH_box_helicase_dom"/>
</dbReference>
<dbReference type="RefSeq" id="WP_169344628.1">
    <property type="nucleotide sequence ID" value="NZ_JABBJJ010000037.1"/>
</dbReference>
<dbReference type="PANTHER" id="PTHR47962">
    <property type="entry name" value="ATP-DEPENDENT HELICASE LHR-RELATED-RELATED"/>
    <property type="match status" value="1"/>
</dbReference>
<name>A0A848L9W5_9BACT</name>
<comment type="similarity">
    <text evidence="9">Belongs to the Lhr helicase family. Lhr-Core subfamily.</text>
</comment>
<keyword evidence="13" id="KW-0436">Ligase</keyword>
<keyword evidence="4" id="KW-0347">Helicase</keyword>
<dbReference type="InterPro" id="IPR027417">
    <property type="entry name" value="P-loop_NTPase"/>
</dbReference>
<accession>A0A848L9W5</accession>
<dbReference type="InterPro" id="IPR052511">
    <property type="entry name" value="ATP-dep_Helicase"/>
</dbReference>
<dbReference type="InterPro" id="IPR045628">
    <property type="entry name" value="Lhr_WH_dom"/>
</dbReference>
<keyword evidence="8" id="KW-0413">Isomerase</keyword>
<dbReference type="GO" id="GO:0016874">
    <property type="term" value="F:ligase activity"/>
    <property type="evidence" value="ECO:0007669"/>
    <property type="project" value="UniProtKB-KW"/>
</dbReference>
<evidence type="ECO:0000256" key="3">
    <source>
        <dbReference type="ARBA" id="ARBA00022801"/>
    </source>
</evidence>
<evidence type="ECO:0000256" key="6">
    <source>
        <dbReference type="ARBA" id="ARBA00023125"/>
    </source>
</evidence>
<dbReference type="PROSITE" id="PS51192">
    <property type="entry name" value="HELICASE_ATP_BIND_1"/>
    <property type="match status" value="1"/>
</dbReference>
<comment type="caution">
    <text evidence="13">The sequence shown here is derived from an EMBL/GenBank/DDBJ whole genome shotgun (WGS) entry which is preliminary data.</text>
</comment>
<feature type="domain" description="Helicase ATP-binding" evidence="11">
    <location>
        <begin position="84"/>
        <end position="262"/>
    </location>
</feature>
<dbReference type="Pfam" id="PF19306">
    <property type="entry name" value="WHD_Lhr"/>
    <property type="match status" value="1"/>
</dbReference>
<dbReference type="InterPro" id="IPR001650">
    <property type="entry name" value="Helicase_C-like"/>
</dbReference>
<organism evidence="13 14">
    <name type="scientific">Pyxidicoccus fallax</name>
    <dbReference type="NCBI Taxonomy" id="394095"/>
    <lineage>
        <taxon>Bacteria</taxon>
        <taxon>Pseudomonadati</taxon>
        <taxon>Myxococcota</taxon>
        <taxon>Myxococcia</taxon>
        <taxon>Myxococcales</taxon>
        <taxon>Cystobacterineae</taxon>
        <taxon>Myxococcaceae</taxon>
        <taxon>Pyxidicoccus</taxon>
    </lineage>
</organism>
<dbReference type="CDD" id="cd18796">
    <property type="entry name" value="SF2_C_LHR"/>
    <property type="match status" value="1"/>
</dbReference>
<keyword evidence="3" id="KW-0378">Hydrolase</keyword>
<dbReference type="SUPFAM" id="SSF52540">
    <property type="entry name" value="P-loop containing nucleoside triphosphate hydrolases"/>
    <property type="match status" value="1"/>
</dbReference>
<dbReference type="Gene3D" id="3.40.50.300">
    <property type="entry name" value="P-loop containing nucleotide triphosphate hydrolases"/>
    <property type="match status" value="2"/>
</dbReference>
<evidence type="ECO:0000256" key="7">
    <source>
        <dbReference type="ARBA" id="ARBA00023204"/>
    </source>
</evidence>
<dbReference type="Pfam" id="PF00270">
    <property type="entry name" value="DEAD"/>
    <property type="match status" value="1"/>
</dbReference>
<proteinExistence type="inferred from homology"/>